<sequence>MNEARFNPRFDEWADSYDSVVAGRDPQYREVFAGYREILTRSVLALGLPPGSRVLEIGVGTANLTQLLRETGYRVTGVEPSGEMRRIARGKLPDLDLRDGHFLQLPAEETYDGMISTYAFHHLTEKEKGEALTGIRHLLRPGGRIVITDTAFLDTTSKRKIRLEAFEQGFDKVVRDLDEEFFPLLSEVGELFRCAGMAVEFEQLNRYVWLMKGEDVDR</sequence>
<keyword evidence="3" id="KW-0489">Methyltransferase</keyword>
<protein>
    <submittedName>
        <fullName evidence="3">Class I SAM-dependent methyltransferase</fullName>
        <ecNumber evidence="3">2.1.1.-</ecNumber>
    </submittedName>
</protein>
<dbReference type="RefSeq" id="WP_380704404.1">
    <property type="nucleotide sequence ID" value="NZ_JBHSAP010000009.1"/>
</dbReference>
<name>A0ABV8JEY2_9BACL</name>
<proteinExistence type="predicted"/>
<dbReference type="SUPFAM" id="SSF53335">
    <property type="entry name" value="S-adenosyl-L-methionine-dependent methyltransferases"/>
    <property type="match status" value="1"/>
</dbReference>
<dbReference type="Gene3D" id="3.40.50.150">
    <property type="entry name" value="Vaccinia Virus protein VP39"/>
    <property type="match status" value="1"/>
</dbReference>
<comment type="caution">
    <text evidence="3">The sequence shown here is derived from an EMBL/GenBank/DDBJ whole genome shotgun (WGS) entry which is preliminary data.</text>
</comment>
<accession>A0ABV8JEY2</accession>
<evidence type="ECO:0000256" key="1">
    <source>
        <dbReference type="ARBA" id="ARBA00022679"/>
    </source>
</evidence>
<feature type="domain" description="Methyltransferase" evidence="2">
    <location>
        <begin position="54"/>
        <end position="143"/>
    </location>
</feature>
<dbReference type="InterPro" id="IPR029063">
    <property type="entry name" value="SAM-dependent_MTases_sf"/>
</dbReference>
<reference evidence="4" key="1">
    <citation type="journal article" date="2019" name="Int. J. Syst. Evol. Microbiol.">
        <title>The Global Catalogue of Microorganisms (GCM) 10K type strain sequencing project: providing services to taxonomists for standard genome sequencing and annotation.</title>
        <authorList>
            <consortium name="The Broad Institute Genomics Platform"/>
            <consortium name="The Broad Institute Genome Sequencing Center for Infectious Disease"/>
            <person name="Wu L."/>
            <person name="Ma J."/>
        </authorList>
    </citation>
    <scope>NUCLEOTIDE SEQUENCE [LARGE SCALE GENOMIC DNA]</scope>
    <source>
        <strain evidence="4">IBRC-M 10813</strain>
    </source>
</reference>
<dbReference type="PANTHER" id="PTHR43861">
    <property type="entry name" value="TRANS-ACONITATE 2-METHYLTRANSFERASE-RELATED"/>
    <property type="match status" value="1"/>
</dbReference>
<dbReference type="Proteomes" id="UP001595843">
    <property type="component" value="Unassembled WGS sequence"/>
</dbReference>
<evidence type="ECO:0000259" key="2">
    <source>
        <dbReference type="Pfam" id="PF13649"/>
    </source>
</evidence>
<dbReference type="GO" id="GO:0008168">
    <property type="term" value="F:methyltransferase activity"/>
    <property type="evidence" value="ECO:0007669"/>
    <property type="project" value="UniProtKB-KW"/>
</dbReference>
<gene>
    <name evidence="3" type="ORF">ACFOUO_09170</name>
</gene>
<organism evidence="3 4">
    <name type="scientific">Salinithrix halophila</name>
    <dbReference type="NCBI Taxonomy" id="1485204"/>
    <lineage>
        <taxon>Bacteria</taxon>
        <taxon>Bacillati</taxon>
        <taxon>Bacillota</taxon>
        <taxon>Bacilli</taxon>
        <taxon>Bacillales</taxon>
        <taxon>Thermoactinomycetaceae</taxon>
        <taxon>Salinithrix</taxon>
    </lineage>
</organism>
<dbReference type="EC" id="2.1.1.-" evidence="3"/>
<dbReference type="EMBL" id="JBHSAP010000009">
    <property type="protein sequence ID" value="MFC4076983.1"/>
    <property type="molecule type" value="Genomic_DNA"/>
</dbReference>
<dbReference type="CDD" id="cd02440">
    <property type="entry name" value="AdoMet_MTases"/>
    <property type="match status" value="1"/>
</dbReference>
<evidence type="ECO:0000313" key="4">
    <source>
        <dbReference type="Proteomes" id="UP001595843"/>
    </source>
</evidence>
<keyword evidence="4" id="KW-1185">Reference proteome</keyword>
<keyword evidence="1 3" id="KW-0808">Transferase</keyword>
<dbReference type="Pfam" id="PF13649">
    <property type="entry name" value="Methyltransf_25"/>
    <property type="match status" value="1"/>
</dbReference>
<evidence type="ECO:0000313" key="3">
    <source>
        <dbReference type="EMBL" id="MFC4076983.1"/>
    </source>
</evidence>
<dbReference type="InterPro" id="IPR041698">
    <property type="entry name" value="Methyltransf_25"/>
</dbReference>
<dbReference type="GO" id="GO:0032259">
    <property type="term" value="P:methylation"/>
    <property type="evidence" value="ECO:0007669"/>
    <property type="project" value="UniProtKB-KW"/>
</dbReference>